<feature type="transmembrane region" description="Helical" evidence="1">
    <location>
        <begin position="43"/>
        <end position="61"/>
    </location>
</feature>
<evidence type="ECO:0000313" key="2">
    <source>
        <dbReference type="EMBL" id="CAK1549915.1"/>
    </source>
</evidence>
<evidence type="ECO:0000313" key="3">
    <source>
        <dbReference type="Proteomes" id="UP001497472"/>
    </source>
</evidence>
<sequence length="111" mass="12683">MRRILKREDINFTQGGEVYKIGGNSLGAAFNRARVKNRKMMRLLTLAALILTISLAITLQYCSGASVRGLQMGEEEEENIGPRHIYRNYGLRSHYDAFDDYGHLRFGRSED</sequence>
<keyword evidence="1" id="KW-0812">Transmembrane</keyword>
<reference evidence="2 3" key="1">
    <citation type="submission" date="2023-11" db="EMBL/GenBank/DDBJ databases">
        <authorList>
            <person name="Okamura Y."/>
        </authorList>
    </citation>
    <scope>NUCLEOTIDE SEQUENCE [LARGE SCALE GENOMIC DNA]</scope>
</reference>
<dbReference type="EMBL" id="CAVLEF010000040">
    <property type="protein sequence ID" value="CAK1549915.1"/>
    <property type="molecule type" value="Genomic_DNA"/>
</dbReference>
<keyword evidence="1" id="KW-1133">Transmembrane helix</keyword>
<dbReference type="Proteomes" id="UP001497472">
    <property type="component" value="Unassembled WGS sequence"/>
</dbReference>
<accession>A0AAV1JPB0</accession>
<keyword evidence="1" id="KW-0472">Membrane</keyword>
<gene>
    <name evidence="2" type="ORF">LNINA_LOCUS9175</name>
</gene>
<protein>
    <submittedName>
        <fullName evidence="2">Uncharacterized protein</fullName>
    </submittedName>
</protein>
<name>A0AAV1JPB0_9NEOP</name>
<organism evidence="2 3">
    <name type="scientific">Leptosia nina</name>
    <dbReference type="NCBI Taxonomy" id="320188"/>
    <lineage>
        <taxon>Eukaryota</taxon>
        <taxon>Metazoa</taxon>
        <taxon>Ecdysozoa</taxon>
        <taxon>Arthropoda</taxon>
        <taxon>Hexapoda</taxon>
        <taxon>Insecta</taxon>
        <taxon>Pterygota</taxon>
        <taxon>Neoptera</taxon>
        <taxon>Endopterygota</taxon>
        <taxon>Lepidoptera</taxon>
        <taxon>Glossata</taxon>
        <taxon>Ditrysia</taxon>
        <taxon>Papilionoidea</taxon>
        <taxon>Pieridae</taxon>
        <taxon>Pierinae</taxon>
        <taxon>Leptosia</taxon>
    </lineage>
</organism>
<dbReference type="AlphaFoldDB" id="A0AAV1JPB0"/>
<comment type="caution">
    <text evidence="2">The sequence shown here is derived from an EMBL/GenBank/DDBJ whole genome shotgun (WGS) entry which is preliminary data.</text>
</comment>
<proteinExistence type="predicted"/>
<keyword evidence="3" id="KW-1185">Reference proteome</keyword>
<evidence type="ECO:0000256" key="1">
    <source>
        <dbReference type="SAM" id="Phobius"/>
    </source>
</evidence>